<organism evidence="1">
    <name type="scientific">marine sediment metagenome</name>
    <dbReference type="NCBI Taxonomy" id="412755"/>
    <lineage>
        <taxon>unclassified sequences</taxon>
        <taxon>metagenomes</taxon>
        <taxon>ecological metagenomes</taxon>
    </lineage>
</organism>
<dbReference type="InterPro" id="IPR022454">
    <property type="entry name" value="CHP03883_F420-assoc"/>
</dbReference>
<proteinExistence type="predicted"/>
<dbReference type="PANTHER" id="PTHR39420">
    <property type="match status" value="1"/>
</dbReference>
<dbReference type="EMBL" id="LAZR01002759">
    <property type="protein sequence ID" value="KKN25936.1"/>
    <property type="molecule type" value="Genomic_DNA"/>
</dbReference>
<sequence>MSGEKIPKKRNQRADLLSNVALNFFVPEEPGINWDIATALAFDSSPNLEVKDIGSKREFYQQAVSVLEPLIKEFTKMKSSGVANIVLTERHTWIVNTTESIKELFDELFTPIWHLIENPKSSRLARKGSKALVTSEIGLLLGFISQKVLGQYDIRITPNKTDDVLFIVEPNIAVKERELELEGAPLRLWILAHELTHRFQFQHYKWLREYYFDLIRDVATTLEKKLKKEKLTTLGTLSLLLDKKSRDQLAKIQALMSFVEGQADFVMQKVGAILPEYERLKDVFSRRPQENTTVMKKLLEKAIGLDMKINQYKQGFAFVKAIDETRGLSSLSEIDSPEKLPTLEEISAPQKWLKRLG</sequence>
<dbReference type="PANTHER" id="PTHR39420:SF1">
    <property type="entry name" value="HYDROLASE"/>
    <property type="match status" value="1"/>
</dbReference>
<dbReference type="SUPFAM" id="SSF55486">
    <property type="entry name" value="Metalloproteases ('zincins'), catalytic domain"/>
    <property type="match status" value="1"/>
</dbReference>
<dbReference type="NCBIfam" id="TIGR03624">
    <property type="entry name" value="putative hydrolase"/>
    <property type="match status" value="1"/>
</dbReference>
<name>A0A0F9RLT0_9ZZZZ</name>
<dbReference type="NCBIfam" id="TIGR03883">
    <property type="entry name" value="DUF2342_F420"/>
    <property type="match status" value="1"/>
</dbReference>
<reference evidence="1" key="1">
    <citation type="journal article" date="2015" name="Nature">
        <title>Complex archaea that bridge the gap between prokaryotes and eukaryotes.</title>
        <authorList>
            <person name="Spang A."/>
            <person name="Saw J.H."/>
            <person name="Jorgensen S.L."/>
            <person name="Zaremba-Niedzwiedzka K."/>
            <person name="Martijn J."/>
            <person name="Lind A.E."/>
            <person name="van Eijk R."/>
            <person name="Schleper C."/>
            <person name="Guy L."/>
            <person name="Ettema T.J."/>
        </authorList>
    </citation>
    <scope>NUCLEOTIDE SEQUENCE</scope>
</reference>
<dbReference type="InterPro" id="IPR018766">
    <property type="entry name" value="Zinicin_2"/>
</dbReference>
<accession>A0A0F9RLT0</accession>
<dbReference type="AlphaFoldDB" id="A0A0F9RLT0"/>
<gene>
    <name evidence="1" type="ORF">LCGC14_0879660</name>
</gene>
<dbReference type="Gene3D" id="1.20.150.30">
    <property type="entry name" value="Zincin-like metallopeptidase, N-terminal domain"/>
    <property type="match status" value="1"/>
</dbReference>
<protein>
    <recommendedName>
        <fullName evidence="2">Coenzyme F420 biosynthesis-associated protein</fullName>
    </recommendedName>
</protein>
<evidence type="ECO:0000313" key="1">
    <source>
        <dbReference type="EMBL" id="KKN25936.1"/>
    </source>
</evidence>
<dbReference type="Pfam" id="PF10103">
    <property type="entry name" value="Zincin_2"/>
    <property type="match status" value="1"/>
</dbReference>
<comment type="caution">
    <text evidence="1">The sequence shown here is derived from an EMBL/GenBank/DDBJ whole genome shotgun (WGS) entry which is preliminary data.</text>
</comment>
<evidence type="ECO:0008006" key="2">
    <source>
        <dbReference type="Google" id="ProtNLM"/>
    </source>
</evidence>
<dbReference type="InterPro" id="IPR042271">
    <property type="entry name" value="Zinicin_2_N"/>
</dbReference>